<dbReference type="RefSeq" id="XP_036629934.1">
    <property type="nucleotide sequence ID" value="XM_036778506.1"/>
</dbReference>
<dbReference type="VEuPathDB" id="FungiDB:PC9H_008999"/>
<proteinExistence type="predicted"/>
<dbReference type="SUPFAM" id="SSF82153">
    <property type="entry name" value="FAS1 domain"/>
    <property type="match status" value="1"/>
</dbReference>
<dbReference type="Gene3D" id="2.30.180.10">
    <property type="entry name" value="FAS1 domain"/>
    <property type="match status" value="1"/>
</dbReference>
<accession>A0A8H7DQU8</accession>
<dbReference type="PANTHER" id="PTHR28156:SF1">
    <property type="entry name" value="FAS1 DOMAIN-CONTAINING PROTEIN YDR262W"/>
    <property type="match status" value="1"/>
</dbReference>
<dbReference type="PROSITE" id="PS50213">
    <property type="entry name" value="FAS1"/>
    <property type="match status" value="1"/>
</dbReference>
<gene>
    <name evidence="5" type="ORF">PC9H_008999</name>
</gene>
<dbReference type="Proteomes" id="UP000623687">
    <property type="component" value="Unassembled WGS sequence"/>
</dbReference>
<dbReference type="PANTHER" id="PTHR28156">
    <property type="entry name" value="FAS1 DOMAIN-CONTAINING PROTEIN YDR262W"/>
    <property type="match status" value="1"/>
</dbReference>
<dbReference type="PROSITE" id="PS50086">
    <property type="entry name" value="TBC_RABGAP"/>
    <property type="match status" value="1"/>
</dbReference>
<dbReference type="OrthoDB" id="5551751at2759"/>
<organism evidence="5 6">
    <name type="scientific">Pleurotus ostreatus</name>
    <name type="common">Oyster mushroom</name>
    <name type="synonym">White-rot fungus</name>
    <dbReference type="NCBI Taxonomy" id="5322"/>
    <lineage>
        <taxon>Eukaryota</taxon>
        <taxon>Fungi</taxon>
        <taxon>Dikarya</taxon>
        <taxon>Basidiomycota</taxon>
        <taxon>Agaricomycotina</taxon>
        <taxon>Agaricomycetes</taxon>
        <taxon>Agaricomycetidae</taxon>
        <taxon>Agaricales</taxon>
        <taxon>Pleurotineae</taxon>
        <taxon>Pleurotaceae</taxon>
        <taxon>Pleurotus</taxon>
    </lineage>
</organism>
<evidence type="ECO:0000259" key="3">
    <source>
        <dbReference type="PROSITE" id="PS50086"/>
    </source>
</evidence>
<protein>
    <recommendedName>
        <fullName evidence="7">FAS1 domain-containing protein</fullName>
    </recommendedName>
</protein>
<evidence type="ECO:0000256" key="1">
    <source>
        <dbReference type="ARBA" id="ARBA00022729"/>
    </source>
</evidence>
<dbReference type="SUPFAM" id="SSF47923">
    <property type="entry name" value="Ypt/Rab-GAP domain of gyp1p"/>
    <property type="match status" value="1"/>
</dbReference>
<dbReference type="InterPro" id="IPR000195">
    <property type="entry name" value="Rab-GAP-TBC_dom"/>
</dbReference>
<dbReference type="GeneID" id="59378817"/>
<comment type="caution">
    <text evidence="5">The sequence shown here is derived from an EMBL/GenBank/DDBJ whole genome shotgun (WGS) entry which is preliminary data.</text>
</comment>
<dbReference type="AlphaFoldDB" id="A0A8H7DQU8"/>
<evidence type="ECO:0000259" key="4">
    <source>
        <dbReference type="PROSITE" id="PS50213"/>
    </source>
</evidence>
<evidence type="ECO:0000313" key="6">
    <source>
        <dbReference type="Proteomes" id="UP000623687"/>
    </source>
</evidence>
<dbReference type="Gene3D" id="1.10.8.270">
    <property type="entry name" value="putative rabgap domain of human tbc1 domain family member 14 like domains"/>
    <property type="match status" value="1"/>
</dbReference>
<keyword evidence="1" id="KW-0732">Signal</keyword>
<feature type="domain" description="Rab-GAP TBC" evidence="3">
    <location>
        <begin position="289"/>
        <end position="411"/>
    </location>
</feature>
<dbReference type="InterPro" id="IPR000782">
    <property type="entry name" value="FAS1_domain"/>
</dbReference>
<dbReference type="InterPro" id="IPR040200">
    <property type="entry name" value="Mug57-like"/>
</dbReference>
<dbReference type="EMBL" id="JACETU010000006">
    <property type="protein sequence ID" value="KAF7426630.1"/>
    <property type="molecule type" value="Genomic_DNA"/>
</dbReference>
<keyword evidence="6" id="KW-1185">Reference proteome</keyword>
<name>A0A8H7DQU8_PLEOS</name>
<feature type="region of interest" description="Disordered" evidence="2">
    <location>
        <begin position="32"/>
        <end position="51"/>
    </location>
</feature>
<feature type="domain" description="FAS1" evidence="4">
    <location>
        <begin position="54"/>
        <end position="194"/>
    </location>
</feature>
<dbReference type="Pfam" id="PF00566">
    <property type="entry name" value="RabGAP-TBC"/>
    <property type="match status" value="1"/>
</dbReference>
<sequence>MQPSGAFTCYHHEVPKPRRSLSPFPRRRIRLRRRPAPHGGHPSSNSFEPLTSSKPTLADLLTIESSASIFYSYARELELCAIFSDEGVNSTLLVPTNKAVMALHRKPHQGPETVSGDVTISEEEFDSISKRNVEKWISAHIIPESPITLESKTYPTLLHRKTVSFTALPKSDPKAAEWTRVLVNGDVHIIGMKELSLPNLWRKQSRQDDASSIAASSIDNEYETAQAEGMDFELVRPSFSHLHSARTSEDSSFVKDGGQRELRWIALMSSVPASQARKNKKVKKLLVEGVPSSVRYLVRIHLTDGKAKNVPKVYEQLVKRGHVPSYKEIERDVQAYIRENSQPPTMRESMMSLLEAYLTMVPDVQYSRGLTLIVGNIPLLAPEEDRFWTFVFPDGLVSSALFLLEQFTDGG</sequence>
<dbReference type="InterPro" id="IPR035969">
    <property type="entry name" value="Rab-GAP_TBC_sf"/>
</dbReference>
<evidence type="ECO:0008006" key="7">
    <source>
        <dbReference type="Google" id="ProtNLM"/>
    </source>
</evidence>
<evidence type="ECO:0000256" key="2">
    <source>
        <dbReference type="SAM" id="MobiDB-lite"/>
    </source>
</evidence>
<reference evidence="5" key="1">
    <citation type="submission" date="2019-07" db="EMBL/GenBank/DDBJ databases">
        <authorList>
            <person name="Palmer J.M."/>
        </authorList>
    </citation>
    <scope>NUCLEOTIDE SEQUENCE</scope>
    <source>
        <strain evidence="5">PC9</strain>
    </source>
</reference>
<evidence type="ECO:0000313" key="5">
    <source>
        <dbReference type="EMBL" id="KAF7426630.1"/>
    </source>
</evidence>
<dbReference type="InterPro" id="IPR036378">
    <property type="entry name" value="FAS1_dom_sf"/>
</dbReference>
<feature type="compositionally biased region" description="Polar residues" evidence="2">
    <location>
        <begin position="42"/>
        <end position="51"/>
    </location>
</feature>